<dbReference type="InterPro" id="IPR003439">
    <property type="entry name" value="ABC_transporter-like_ATP-bd"/>
</dbReference>
<dbReference type="PANTHER" id="PTHR43776">
    <property type="entry name" value="TRANSPORT ATP-BINDING PROTEIN"/>
    <property type="match status" value="1"/>
</dbReference>
<dbReference type="InterPro" id="IPR050319">
    <property type="entry name" value="ABC_transp_ATP-bind"/>
</dbReference>
<dbReference type="GO" id="GO:0015833">
    <property type="term" value="P:peptide transport"/>
    <property type="evidence" value="ECO:0007669"/>
    <property type="project" value="InterPro"/>
</dbReference>
<dbReference type="SMART" id="SM00382">
    <property type="entry name" value="AAA"/>
    <property type="match status" value="1"/>
</dbReference>
<dbReference type="PROSITE" id="PS00211">
    <property type="entry name" value="ABC_TRANSPORTER_1"/>
    <property type="match status" value="1"/>
</dbReference>
<evidence type="ECO:0000259" key="4">
    <source>
        <dbReference type="PROSITE" id="PS50893"/>
    </source>
</evidence>
<evidence type="ECO:0000313" key="5">
    <source>
        <dbReference type="EMBL" id="HGI86887.1"/>
    </source>
</evidence>
<dbReference type="InterPro" id="IPR017871">
    <property type="entry name" value="ABC_transporter-like_CS"/>
</dbReference>
<dbReference type="CDD" id="cd03257">
    <property type="entry name" value="ABC_NikE_OppD_transporters"/>
    <property type="match status" value="1"/>
</dbReference>
<dbReference type="EMBL" id="DTFF01000005">
    <property type="protein sequence ID" value="HGI86887.1"/>
    <property type="molecule type" value="Genomic_DNA"/>
</dbReference>
<proteinExistence type="predicted"/>
<keyword evidence="3 5" id="KW-0067">ATP-binding</keyword>
<organism evidence="5">
    <name type="scientific">Ignisphaera aggregans</name>
    <dbReference type="NCBI Taxonomy" id="334771"/>
    <lineage>
        <taxon>Archaea</taxon>
        <taxon>Thermoproteota</taxon>
        <taxon>Thermoprotei</taxon>
        <taxon>Desulfurococcales</taxon>
        <taxon>Desulfurococcaceae</taxon>
        <taxon>Ignisphaera</taxon>
    </lineage>
</organism>
<dbReference type="InterPro" id="IPR027417">
    <property type="entry name" value="P-loop_NTPase"/>
</dbReference>
<evidence type="ECO:0000256" key="2">
    <source>
        <dbReference type="ARBA" id="ARBA00022741"/>
    </source>
</evidence>
<reference evidence="5" key="1">
    <citation type="journal article" date="2020" name="mSystems">
        <title>Genome- and Community-Level Interaction Insights into Carbon Utilization and Element Cycling Functions of Hydrothermarchaeota in Hydrothermal Sediment.</title>
        <authorList>
            <person name="Zhou Z."/>
            <person name="Liu Y."/>
            <person name="Xu W."/>
            <person name="Pan J."/>
            <person name="Luo Z.H."/>
            <person name="Li M."/>
        </authorList>
    </citation>
    <scope>NUCLEOTIDE SEQUENCE [LARGE SCALE GENOMIC DNA]</scope>
    <source>
        <strain evidence="5">SpSt-732</strain>
    </source>
</reference>
<dbReference type="NCBIfam" id="TIGR01727">
    <property type="entry name" value="oligo_HPY"/>
    <property type="match status" value="1"/>
</dbReference>
<dbReference type="InterPro" id="IPR013563">
    <property type="entry name" value="Oligopep_ABC_C"/>
</dbReference>
<keyword evidence="2" id="KW-0547">Nucleotide-binding</keyword>
<feature type="domain" description="ABC transporter" evidence="4">
    <location>
        <begin position="7"/>
        <end position="282"/>
    </location>
</feature>
<name>A0A7C4FFZ8_9CREN</name>
<dbReference type="GO" id="GO:0016887">
    <property type="term" value="F:ATP hydrolysis activity"/>
    <property type="evidence" value="ECO:0007669"/>
    <property type="project" value="InterPro"/>
</dbReference>
<gene>
    <name evidence="5" type="ORF">ENV14_00580</name>
</gene>
<dbReference type="GO" id="GO:0005524">
    <property type="term" value="F:ATP binding"/>
    <property type="evidence" value="ECO:0007669"/>
    <property type="project" value="UniProtKB-KW"/>
</dbReference>
<dbReference type="PANTHER" id="PTHR43776:SF8">
    <property type="entry name" value="ABC TRANSPORTER, ATP-BINDING PROTEIN"/>
    <property type="match status" value="1"/>
</dbReference>
<dbReference type="InterPro" id="IPR003593">
    <property type="entry name" value="AAA+_ATPase"/>
</dbReference>
<accession>A0A7C4FFZ8</accession>
<dbReference type="Gene3D" id="3.40.50.300">
    <property type="entry name" value="P-loop containing nucleotide triphosphate hydrolases"/>
    <property type="match status" value="1"/>
</dbReference>
<dbReference type="Pfam" id="PF00005">
    <property type="entry name" value="ABC_tran"/>
    <property type="match status" value="1"/>
</dbReference>
<dbReference type="Pfam" id="PF08352">
    <property type="entry name" value="oligo_HPY"/>
    <property type="match status" value="1"/>
</dbReference>
<protein>
    <submittedName>
        <fullName evidence="5">ABC transporter ATP-binding protein</fullName>
    </submittedName>
</protein>
<evidence type="ECO:0000256" key="3">
    <source>
        <dbReference type="ARBA" id="ARBA00022840"/>
    </source>
</evidence>
<dbReference type="PROSITE" id="PS50893">
    <property type="entry name" value="ABC_TRANSPORTER_2"/>
    <property type="match status" value="1"/>
</dbReference>
<sequence>MVSENILIVENLKKYYELRSSLLQVLGLSPPLYLKAVDDIGFSVAKGEIFCLVGESGCGKTTTGKIIVRLLEPTSGKILYKLSAETRKVLEPYGYTEEYIDIGKKYPKDVDKVLRREIQMIFQDPYSSLNPRMRIRDILEEPLVIQGIGKDRTERLEIILRALTEVKLVPPQEFLDRYPHMLSGGQRQRIAIARALILKPNLIVADEPVSMLDVSIRVEVLQLMLDIRKSRGISYIFITHDLAVASYICDRMAVMYLGKIVESGDITKVIDNPMHPYTRALMEAVPEPNPSNRLSLRKVGIIGEVPSAVNVPPGCRFHPRCPFAMDVCRKKEPPLVEVEKGHNVACWLHMKK</sequence>
<dbReference type="AlphaFoldDB" id="A0A7C4FFZ8"/>
<dbReference type="SUPFAM" id="SSF52540">
    <property type="entry name" value="P-loop containing nucleoside triphosphate hydrolases"/>
    <property type="match status" value="1"/>
</dbReference>
<comment type="caution">
    <text evidence="5">The sequence shown here is derived from an EMBL/GenBank/DDBJ whole genome shotgun (WGS) entry which is preliminary data.</text>
</comment>
<dbReference type="FunFam" id="3.40.50.300:FF:000016">
    <property type="entry name" value="Oligopeptide ABC transporter ATP-binding component"/>
    <property type="match status" value="1"/>
</dbReference>
<keyword evidence="1" id="KW-0813">Transport</keyword>
<dbReference type="GO" id="GO:0055085">
    <property type="term" value="P:transmembrane transport"/>
    <property type="evidence" value="ECO:0007669"/>
    <property type="project" value="UniProtKB-ARBA"/>
</dbReference>
<evidence type="ECO:0000256" key="1">
    <source>
        <dbReference type="ARBA" id="ARBA00022448"/>
    </source>
</evidence>